<name>A0A7J6PE15_PEROL</name>
<evidence type="ECO:0000313" key="1">
    <source>
        <dbReference type="EMBL" id="KAF4694438.1"/>
    </source>
</evidence>
<dbReference type="OrthoDB" id="10404655at2759"/>
<organism evidence="1 2">
    <name type="scientific">Perkinsus olseni</name>
    <name type="common">Perkinsus atlanticus</name>
    <dbReference type="NCBI Taxonomy" id="32597"/>
    <lineage>
        <taxon>Eukaryota</taxon>
        <taxon>Sar</taxon>
        <taxon>Alveolata</taxon>
        <taxon>Perkinsozoa</taxon>
        <taxon>Perkinsea</taxon>
        <taxon>Perkinsida</taxon>
        <taxon>Perkinsidae</taxon>
        <taxon>Perkinsus</taxon>
    </lineage>
</organism>
<comment type="caution">
    <text evidence="1">The sequence shown here is derived from an EMBL/GenBank/DDBJ whole genome shotgun (WGS) entry which is preliminary data.</text>
</comment>
<sequence>MGGQSSSLPTVLPEEPSDAPEHAELGEIRKYLNHGGSAAPCRDPSFALIDGTWRNDLERQGLTVIGMIIPCAFDELRGIIRYHGAGNQPAAAAGLAFIDADKTMVDYVGPRSCELVVACAIGILAHYVLPCKGKHGRQLCVGSVTSRTVVNEELVALGLPRDCLTPGAVVAMQVITLDSEGGGVYCSAEENPEIFERFCNEGGRVIIYSEVGEVWGVVFKIGEGNGTIEAEKVT</sequence>
<dbReference type="EMBL" id="JABANP010000032">
    <property type="protein sequence ID" value="KAF4694438.1"/>
    <property type="molecule type" value="Genomic_DNA"/>
</dbReference>
<dbReference type="AlphaFoldDB" id="A0A7J6PE15"/>
<accession>A0A7J6PE15</accession>
<protein>
    <submittedName>
        <fullName evidence="1">Uncharacterized protein</fullName>
    </submittedName>
</protein>
<evidence type="ECO:0000313" key="2">
    <source>
        <dbReference type="Proteomes" id="UP000541610"/>
    </source>
</evidence>
<dbReference type="Proteomes" id="UP000541610">
    <property type="component" value="Unassembled WGS sequence"/>
</dbReference>
<proteinExistence type="predicted"/>
<reference evidence="1 2" key="1">
    <citation type="submission" date="2020-04" db="EMBL/GenBank/DDBJ databases">
        <title>Perkinsus olseni comparative genomics.</title>
        <authorList>
            <person name="Bogema D.R."/>
        </authorList>
    </citation>
    <scope>NUCLEOTIDE SEQUENCE [LARGE SCALE GENOMIC DNA]</scope>
    <source>
        <strain evidence="1">00978-12</strain>
    </source>
</reference>
<gene>
    <name evidence="1" type="ORF">FOZ60_008018</name>
</gene>